<dbReference type="InterPro" id="IPR002656">
    <property type="entry name" value="Acyl_transf_3_dom"/>
</dbReference>
<comment type="similarity">
    <text evidence="2">Belongs to the acyltransferase 3 family.</text>
</comment>
<dbReference type="Pfam" id="PF01757">
    <property type="entry name" value="Acyl_transf_3"/>
    <property type="match status" value="1"/>
</dbReference>
<feature type="transmembrane region" description="Helical" evidence="7">
    <location>
        <begin position="235"/>
        <end position="252"/>
    </location>
</feature>
<dbReference type="PANTHER" id="PTHR40074:SF2">
    <property type="entry name" value="O-ACETYLTRANSFERASE WECH"/>
    <property type="match status" value="1"/>
</dbReference>
<evidence type="ECO:0000256" key="2">
    <source>
        <dbReference type="ARBA" id="ARBA00007400"/>
    </source>
</evidence>
<evidence type="ECO:0000256" key="7">
    <source>
        <dbReference type="SAM" id="Phobius"/>
    </source>
</evidence>
<feature type="transmembrane region" description="Helical" evidence="7">
    <location>
        <begin position="323"/>
        <end position="344"/>
    </location>
</feature>
<protein>
    <submittedName>
        <fullName evidence="9">Acyltransferase</fullName>
    </submittedName>
</protein>
<feature type="transmembrane region" description="Helical" evidence="7">
    <location>
        <begin position="21"/>
        <end position="39"/>
    </location>
</feature>
<keyword evidence="5 7" id="KW-1133">Transmembrane helix</keyword>
<feature type="transmembrane region" description="Helical" evidence="7">
    <location>
        <begin position="153"/>
        <end position="174"/>
    </location>
</feature>
<accession>A0A935T7Z0</accession>
<feature type="domain" description="Acyltransferase 3" evidence="8">
    <location>
        <begin position="14"/>
        <end position="341"/>
    </location>
</feature>
<name>A0A935T7Z0_9PROT</name>
<keyword evidence="4 7" id="KW-0812">Transmembrane</keyword>
<evidence type="ECO:0000259" key="8">
    <source>
        <dbReference type="Pfam" id="PF01757"/>
    </source>
</evidence>
<keyword evidence="9" id="KW-0012">Acyltransferase</keyword>
<organism evidence="9 10">
    <name type="scientific">Candidatus Accumulibacter affinis</name>
    <dbReference type="NCBI Taxonomy" id="2954384"/>
    <lineage>
        <taxon>Bacteria</taxon>
        <taxon>Pseudomonadati</taxon>
        <taxon>Pseudomonadota</taxon>
        <taxon>Betaproteobacteria</taxon>
        <taxon>Candidatus Accumulibacter</taxon>
    </lineage>
</organism>
<evidence type="ECO:0000256" key="3">
    <source>
        <dbReference type="ARBA" id="ARBA00022475"/>
    </source>
</evidence>
<dbReference type="AlphaFoldDB" id="A0A935T7Z0"/>
<evidence type="ECO:0000256" key="1">
    <source>
        <dbReference type="ARBA" id="ARBA00004651"/>
    </source>
</evidence>
<dbReference type="PANTHER" id="PTHR40074">
    <property type="entry name" value="O-ACETYLTRANSFERASE WECH"/>
    <property type="match status" value="1"/>
</dbReference>
<comment type="subcellular location">
    <subcellularLocation>
        <location evidence="1">Cell membrane</location>
        <topology evidence="1">Multi-pass membrane protein</topology>
    </subcellularLocation>
</comment>
<keyword evidence="9" id="KW-0808">Transferase</keyword>
<comment type="caution">
    <text evidence="9">The sequence shown here is derived from an EMBL/GenBank/DDBJ whole genome shotgun (WGS) entry which is preliminary data.</text>
</comment>
<evidence type="ECO:0000256" key="4">
    <source>
        <dbReference type="ARBA" id="ARBA00022692"/>
    </source>
</evidence>
<evidence type="ECO:0000313" key="10">
    <source>
        <dbReference type="Proteomes" id="UP000706151"/>
    </source>
</evidence>
<dbReference type="GO" id="GO:0005886">
    <property type="term" value="C:plasma membrane"/>
    <property type="evidence" value="ECO:0007669"/>
    <property type="project" value="UniProtKB-SubCell"/>
</dbReference>
<sequence>MLEPRRPDAHRRLAFIDALKALAFQLIVLHHLAFYGPMSDQAYVLAPTLISWLSRDARMAVQAFLVIGGFLAARSLAPRGALLSTQPLLLLQKRYLKLVIPYFAALLIAVACAAIARELMVHDSLPGWPTMPQIVAHALLLQSILGYEGLSAGVWYVAIDFQLFTLLVGLLWLARGLGRGGAGVPVFSALLVVMLALASLYYFNRDGDWDAWGVYFFAAYALGTGTYWATQQKQVLVWLLPMFVLVIIGLLLDYRPRIAVALLVAALLALASRYRFLDRWPQSRLIAYLGQISYAVFLIHFPICLLISGLFVRFAAHDPWVNLAGMFIAWLASLAAGALFYRFVEHPAQSGLLRVRSTPGFRQIP</sequence>
<keyword evidence="3" id="KW-1003">Cell membrane</keyword>
<proteinExistence type="inferred from homology"/>
<dbReference type="GO" id="GO:0016413">
    <property type="term" value="F:O-acetyltransferase activity"/>
    <property type="evidence" value="ECO:0007669"/>
    <property type="project" value="TreeGrafter"/>
</dbReference>
<gene>
    <name evidence="9" type="ORF">IPK02_07640</name>
</gene>
<dbReference type="GO" id="GO:0009246">
    <property type="term" value="P:enterobacterial common antigen biosynthetic process"/>
    <property type="evidence" value="ECO:0007669"/>
    <property type="project" value="TreeGrafter"/>
</dbReference>
<reference evidence="9 10" key="1">
    <citation type="submission" date="2020-10" db="EMBL/GenBank/DDBJ databases">
        <title>Connecting structure to function with the recovery of over 1000 high-quality activated sludge metagenome-assembled genomes encoding full-length rRNA genes using long-read sequencing.</title>
        <authorList>
            <person name="Singleton C.M."/>
            <person name="Petriglieri F."/>
            <person name="Kristensen J.M."/>
            <person name="Kirkegaard R.H."/>
            <person name="Michaelsen T.Y."/>
            <person name="Andersen M.H."/>
            <person name="Karst S.M."/>
            <person name="Dueholm M.S."/>
            <person name="Nielsen P.H."/>
            <person name="Albertsen M."/>
        </authorList>
    </citation>
    <scope>NUCLEOTIDE SEQUENCE [LARGE SCALE GENOMIC DNA]</scope>
    <source>
        <strain evidence="9">Fred_18-Q3-R57-64_BAT3C.720</strain>
    </source>
</reference>
<feature type="transmembrane region" description="Helical" evidence="7">
    <location>
        <begin position="288"/>
        <end position="311"/>
    </location>
</feature>
<feature type="transmembrane region" description="Helical" evidence="7">
    <location>
        <begin position="258"/>
        <end position="276"/>
    </location>
</feature>
<evidence type="ECO:0000256" key="6">
    <source>
        <dbReference type="ARBA" id="ARBA00023136"/>
    </source>
</evidence>
<feature type="transmembrane region" description="Helical" evidence="7">
    <location>
        <begin position="209"/>
        <end position="228"/>
    </location>
</feature>
<feature type="transmembrane region" description="Helical" evidence="7">
    <location>
        <begin position="98"/>
        <end position="116"/>
    </location>
</feature>
<feature type="transmembrane region" description="Helical" evidence="7">
    <location>
        <begin position="186"/>
        <end position="203"/>
    </location>
</feature>
<dbReference type="Proteomes" id="UP000706151">
    <property type="component" value="Unassembled WGS sequence"/>
</dbReference>
<evidence type="ECO:0000313" key="9">
    <source>
        <dbReference type="EMBL" id="MBK7953826.1"/>
    </source>
</evidence>
<evidence type="ECO:0000256" key="5">
    <source>
        <dbReference type="ARBA" id="ARBA00022989"/>
    </source>
</evidence>
<feature type="transmembrane region" description="Helical" evidence="7">
    <location>
        <begin position="59"/>
        <end position="77"/>
    </location>
</feature>
<keyword evidence="6 7" id="KW-0472">Membrane</keyword>
<dbReference type="EMBL" id="JADJOT010000007">
    <property type="protein sequence ID" value="MBK7953826.1"/>
    <property type="molecule type" value="Genomic_DNA"/>
</dbReference>